<name>A0A0F9C7M9_9ZZZZ</name>
<reference evidence="1" key="1">
    <citation type="journal article" date="2015" name="Nature">
        <title>Complex archaea that bridge the gap between prokaryotes and eukaryotes.</title>
        <authorList>
            <person name="Spang A."/>
            <person name="Saw J.H."/>
            <person name="Jorgensen S.L."/>
            <person name="Zaremba-Niedzwiedzka K."/>
            <person name="Martijn J."/>
            <person name="Lind A.E."/>
            <person name="van Eijk R."/>
            <person name="Schleper C."/>
            <person name="Guy L."/>
            <person name="Ettema T.J."/>
        </authorList>
    </citation>
    <scope>NUCLEOTIDE SEQUENCE</scope>
</reference>
<protein>
    <submittedName>
        <fullName evidence="1">Uncharacterized protein</fullName>
    </submittedName>
</protein>
<organism evidence="1">
    <name type="scientific">marine sediment metagenome</name>
    <dbReference type="NCBI Taxonomy" id="412755"/>
    <lineage>
        <taxon>unclassified sequences</taxon>
        <taxon>metagenomes</taxon>
        <taxon>ecological metagenomes</taxon>
    </lineage>
</organism>
<dbReference type="AlphaFoldDB" id="A0A0F9C7M9"/>
<proteinExistence type="predicted"/>
<evidence type="ECO:0000313" key="1">
    <source>
        <dbReference type="EMBL" id="KKL45383.1"/>
    </source>
</evidence>
<sequence>MDDLILLDNEIHEAICDYVSKKYNRKILTTSLYKRDEIFKGDRLKRDEAFIILRSKNV</sequence>
<comment type="caution">
    <text evidence="1">The sequence shown here is derived from an EMBL/GenBank/DDBJ whole genome shotgun (WGS) entry which is preliminary data.</text>
</comment>
<gene>
    <name evidence="1" type="ORF">LCGC14_2356260</name>
</gene>
<accession>A0A0F9C7M9</accession>
<dbReference type="EMBL" id="LAZR01034410">
    <property type="protein sequence ID" value="KKL45383.1"/>
    <property type="molecule type" value="Genomic_DNA"/>
</dbReference>